<dbReference type="CDD" id="cd00637">
    <property type="entry name" value="7tm_classA_rhodopsin-like"/>
    <property type="match status" value="1"/>
</dbReference>
<feature type="transmembrane region" description="Helical" evidence="5">
    <location>
        <begin position="108"/>
        <end position="126"/>
    </location>
</feature>
<dbReference type="PANTHER" id="PTHR23112">
    <property type="entry name" value="G PROTEIN-COUPLED RECEPTOR 157-RELATED"/>
    <property type="match status" value="1"/>
</dbReference>
<feature type="transmembrane region" description="Helical" evidence="5">
    <location>
        <begin position="246"/>
        <end position="266"/>
    </location>
</feature>
<feature type="transmembrane region" description="Helical" evidence="5">
    <location>
        <begin position="12"/>
        <end position="36"/>
    </location>
</feature>
<dbReference type="OrthoDB" id="18453at2759"/>
<gene>
    <name evidence="6" type="ORF">EXIGLDRAFT_791012</name>
</gene>
<dbReference type="EMBL" id="KV426012">
    <property type="protein sequence ID" value="KZV92222.1"/>
    <property type="molecule type" value="Genomic_DNA"/>
</dbReference>
<dbReference type="STRING" id="1314781.A0A165HNB9"/>
<accession>A0A165HNB9</accession>
<evidence type="ECO:0000256" key="4">
    <source>
        <dbReference type="ARBA" id="ARBA00023136"/>
    </source>
</evidence>
<keyword evidence="3 5" id="KW-1133">Transmembrane helix</keyword>
<feature type="transmembrane region" description="Helical" evidence="5">
    <location>
        <begin position="57"/>
        <end position="82"/>
    </location>
</feature>
<dbReference type="PANTHER" id="PTHR23112:SF37">
    <property type="entry name" value="G PROTEIN-COUPLED RECEPTOR GPR1"/>
    <property type="match status" value="1"/>
</dbReference>
<protein>
    <submittedName>
        <fullName evidence="6">Uncharacterized protein</fullName>
    </submittedName>
</protein>
<keyword evidence="2 5" id="KW-0812">Transmembrane</keyword>
<name>A0A165HNB9_EXIGL</name>
<feature type="transmembrane region" description="Helical" evidence="5">
    <location>
        <begin position="133"/>
        <end position="156"/>
    </location>
</feature>
<sequence>MSVDYQVLPPDWSQSIVVASSTSLIATGFVLVLVGVRCARNLRSQQNVPRGVFNTHLDIYVFFLILSDMMQALASILSIQWLRQGRTTCGDVCYAQGSLKVISDAGPSMYSLAIAVHTFMVIVCRWEPRSSRIPAIVVCLTWTYRLVFYAAIAGAAEPGEPLFRPTPFWCWISAHYAQERIPAFYFWLWSCTGLSIVLYVPLFLYIRGNLEVDSSRIWRVSLRRAPQPIERFGTNFRLADQSRKMLMYPVVYVVLSVPFSVMRWAASFRATHAVPAPWYFLCISLHYYEGLANVLLLILTRPSILGFSRTMPHRGEIVDDPSRPRVAREIQAIESVESSATQETM</sequence>
<keyword evidence="7" id="KW-1185">Reference proteome</keyword>
<dbReference type="GO" id="GO:0007189">
    <property type="term" value="P:adenylate cyclase-activating G protein-coupled receptor signaling pathway"/>
    <property type="evidence" value="ECO:0007669"/>
    <property type="project" value="TreeGrafter"/>
</dbReference>
<feature type="transmembrane region" description="Helical" evidence="5">
    <location>
        <begin position="184"/>
        <end position="206"/>
    </location>
</feature>
<evidence type="ECO:0000256" key="5">
    <source>
        <dbReference type="SAM" id="Phobius"/>
    </source>
</evidence>
<evidence type="ECO:0000256" key="3">
    <source>
        <dbReference type="ARBA" id="ARBA00022989"/>
    </source>
</evidence>
<dbReference type="Proteomes" id="UP000077266">
    <property type="component" value="Unassembled WGS sequence"/>
</dbReference>
<evidence type="ECO:0000313" key="6">
    <source>
        <dbReference type="EMBL" id="KZV92222.1"/>
    </source>
</evidence>
<organism evidence="6 7">
    <name type="scientific">Exidia glandulosa HHB12029</name>
    <dbReference type="NCBI Taxonomy" id="1314781"/>
    <lineage>
        <taxon>Eukaryota</taxon>
        <taxon>Fungi</taxon>
        <taxon>Dikarya</taxon>
        <taxon>Basidiomycota</taxon>
        <taxon>Agaricomycotina</taxon>
        <taxon>Agaricomycetes</taxon>
        <taxon>Auriculariales</taxon>
        <taxon>Exidiaceae</taxon>
        <taxon>Exidia</taxon>
    </lineage>
</organism>
<dbReference type="GO" id="GO:0005886">
    <property type="term" value="C:plasma membrane"/>
    <property type="evidence" value="ECO:0007669"/>
    <property type="project" value="TreeGrafter"/>
</dbReference>
<proteinExistence type="predicted"/>
<dbReference type="Gene3D" id="1.20.1070.10">
    <property type="entry name" value="Rhodopsin 7-helix transmembrane proteins"/>
    <property type="match status" value="1"/>
</dbReference>
<dbReference type="SUPFAM" id="SSF81321">
    <property type="entry name" value="Family A G protein-coupled receptor-like"/>
    <property type="match status" value="1"/>
</dbReference>
<dbReference type="AlphaFoldDB" id="A0A165HNB9"/>
<evidence type="ECO:0000256" key="1">
    <source>
        <dbReference type="ARBA" id="ARBA00004141"/>
    </source>
</evidence>
<dbReference type="InParanoid" id="A0A165HNB9"/>
<evidence type="ECO:0000313" key="7">
    <source>
        <dbReference type="Proteomes" id="UP000077266"/>
    </source>
</evidence>
<keyword evidence="4 5" id="KW-0472">Membrane</keyword>
<comment type="subcellular location">
    <subcellularLocation>
        <location evidence="1">Membrane</location>
        <topology evidence="1">Multi-pass membrane protein</topology>
    </subcellularLocation>
</comment>
<reference evidence="6 7" key="1">
    <citation type="journal article" date="2016" name="Mol. Biol. Evol.">
        <title>Comparative Genomics of Early-Diverging Mushroom-Forming Fungi Provides Insights into the Origins of Lignocellulose Decay Capabilities.</title>
        <authorList>
            <person name="Nagy L.G."/>
            <person name="Riley R."/>
            <person name="Tritt A."/>
            <person name="Adam C."/>
            <person name="Daum C."/>
            <person name="Floudas D."/>
            <person name="Sun H."/>
            <person name="Yadav J.S."/>
            <person name="Pangilinan J."/>
            <person name="Larsson K.H."/>
            <person name="Matsuura K."/>
            <person name="Barry K."/>
            <person name="Labutti K."/>
            <person name="Kuo R."/>
            <person name="Ohm R.A."/>
            <person name="Bhattacharya S.S."/>
            <person name="Shirouzu T."/>
            <person name="Yoshinaga Y."/>
            <person name="Martin F.M."/>
            <person name="Grigoriev I.V."/>
            <person name="Hibbett D.S."/>
        </authorList>
    </citation>
    <scope>NUCLEOTIDE SEQUENCE [LARGE SCALE GENOMIC DNA]</scope>
    <source>
        <strain evidence="6 7">HHB12029</strain>
    </source>
</reference>
<evidence type="ECO:0000256" key="2">
    <source>
        <dbReference type="ARBA" id="ARBA00022692"/>
    </source>
</evidence>
<dbReference type="GO" id="GO:0004930">
    <property type="term" value="F:G protein-coupled receptor activity"/>
    <property type="evidence" value="ECO:0007669"/>
    <property type="project" value="TreeGrafter"/>
</dbReference>
<feature type="transmembrane region" description="Helical" evidence="5">
    <location>
        <begin position="278"/>
        <end position="299"/>
    </location>
</feature>